<dbReference type="InterPro" id="IPR007844">
    <property type="entry name" value="AsmA"/>
</dbReference>
<dbReference type="PANTHER" id="PTHR30441">
    <property type="entry name" value="DUF748 DOMAIN-CONTAINING PROTEIN"/>
    <property type="match status" value="1"/>
</dbReference>
<accession>A0ABQ4TVZ6</accession>
<feature type="domain" description="AsmA" evidence="2">
    <location>
        <begin position="291"/>
        <end position="452"/>
    </location>
</feature>
<sequence length="567" mass="57509">MRLRGLLIGAFGLSVAAVAATIALPHVAERGARLIEDRLRQETGLAWTVGRLGFEAAPALVLHDVAVADGTGEGVRGTLREVRLTGPIGLLFGGSGTAQAAIADARLRLPTALRFEAGRGDPGPSLAGLRAVLRGADATLADRAIALTVRSLDLAVDLGDKAVDAPPLRIELADLGAVLDIGSSASGVRPLRFAWNPSEGRGPRISASANADLRPNALRIDGISGSIDRAPFSGSLGLESGPKPRLALDLRLDALALTDAASPPPRTPADGTLTVPVRADMVPDPAWFALFDGQASLAIKRLELGPVQLAAVALTARVADGSLDAGLDGATLYSGSARGRYVLSPDPGGAGRHQLGLSLTRVRVQPLLTDVVGIQGLDGAGTARIDLQAVGSRPEALLGGASGRVEVSVTDGRIDGLDLARAAGLAGAGGSLATRLDALGGSFTVSGGRAVTDDLRLKAGLIEAEGGGRIDLAGRSLDLQLKPLKVVPGAGGRLNVPIRISGPWDDPAISADLAGLAQDPAGTIQSLQDLGSSLFGGDGTETGGGLGGLLDALIPRPDRPPPARRRP</sequence>
<name>A0ABQ4TVZ6_9HYPH</name>
<reference evidence="3" key="2">
    <citation type="submission" date="2021-08" db="EMBL/GenBank/DDBJ databases">
        <authorList>
            <person name="Tani A."/>
            <person name="Ola A."/>
            <person name="Ogura Y."/>
            <person name="Katsura K."/>
            <person name="Hayashi T."/>
        </authorList>
    </citation>
    <scope>NUCLEOTIDE SEQUENCE</scope>
    <source>
        <strain evidence="3">DSM 23632</strain>
    </source>
</reference>
<dbReference type="PANTHER" id="PTHR30441:SF4">
    <property type="entry name" value="PROTEIN ASMA"/>
    <property type="match status" value="1"/>
</dbReference>
<evidence type="ECO:0000256" key="1">
    <source>
        <dbReference type="SAM" id="MobiDB-lite"/>
    </source>
</evidence>
<gene>
    <name evidence="3" type="ORF">MPOCJGCO_1539</name>
</gene>
<dbReference type="Proteomes" id="UP001055057">
    <property type="component" value="Unassembled WGS sequence"/>
</dbReference>
<proteinExistence type="predicted"/>
<organism evidence="3 4">
    <name type="scientific">Methylobacterium trifolii</name>
    <dbReference type="NCBI Taxonomy" id="1003092"/>
    <lineage>
        <taxon>Bacteria</taxon>
        <taxon>Pseudomonadati</taxon>
        <taxon>Pseudomonadota</taxon>
        <taxon>Alphaproteobacteria</taxon>
        <taxon>Hyphomicrobiales</taxon>
        <taxon>Methylobacteriaceae</taxon>
        <taxon>Methylobacterium</taxon>
    </lineage>
</organism>
<evidence type="ECO:0000313" key="4">
    <source>
        <dbReference type="Proteomes" id="UP001055057"/>
    </source>
</evidence>
<keyword evidence="4" id="KW-1185">Reference proteome</keyword>
<dbReference type="Pfam" id="PF05170">
    <property type="entry name" value="AsmA"/>
    <property type="match status" value="1"/>
</dbReference>
<comment type="caution">
    <text evidence="3">The sequence shown here is derived from an EMBL/GenBank/DDBJ whole genome shotgun (WGS) entry which is preliminary data.</text>
</comment>
<dbReference type="InterPro" id="IPR052894">
    <property type="entry name" value="AsmA-related"/>
</dbReference>
<evidence type="ECO:0000259" key="2">
    <source>
        <dbReference type="Pfam" id="PF05170"/>
    </source>
</evidence>
<reference evidence="3" key="1">
    <citation type="journal article" date="2021" name="Front. Microbiol.">
        <title>Comprehensive Comparative Genomics and Phenotyping of Methylobacterium Species.</title>
        <authorList>
            <person name="Alessa O."/>
            <person name="Ogura Y."/>
            <person name="Fujitani Y."/>
            <person name="Takami H."/>
            <person name="Hayashi T."/>
            <person name="Sahin N."/>
            <person name="Tani A."/>
        </authorList>
    </citation>
    <scope>NUCLEOTIDE SEQUENCE</scope>
    <source>
        <strain evidence="3">DSM 23632</strain>
    </source>
</reference>
<evidence type="ECO:0000313" key="3">
    <source>
        <dbReference type="EMBL" id="GJE59446.1"/>
    </source>
</evidence>
<dbReference type="RefSeq" id="WP_238182024.1">
    <property type="nucleotide sequence ID" value="NZ_BPRB01000079.1"/>
</dbReference>
<feature type="region of interest" description="Disordered" evidence="1">
    <location>
        <begin position="536"/>
        <end position="567"/>
    </location>
</feature>
<protein>
    <recommendedName>
        <fullName evidence="2">AsmA domain-containing protein</fullName>
    </recommendedName>
</protein>
<dbReference type="EMBL" id="BPRB01000079">
    <property type="protein sequence ID" value="GJE59446.1"/>
    <property type="molecule type" value="Genomic_DNA"/>
</dbReference>
<feature type="compositionally biased region" description="Gly residues" evidence="1">
    <location>
        <begin position="536"/>
        <end position="548"/>
    </location>
</feature>